<accession>A0AAE8XRU9</accession>
<feature type="region of interest" description="Disordered" evidence="1">
    <location>
        <begin position="1"/>
        <end position="20"/>
    </location>
</feature>
<gene>
    <name evidence="2" type="ORF">HRTV-17_gp32</name>
</gene>
<evidence type="ECO:0000313" key="2">
    <source>
        <dbReference type="EMBL" id="UBF19231.1"/>
    </source>
</evidence>
<evidence type="ECO:0000313" key="3">
    <source>
        <dbReference type="Proteomes" id="UP000827294"/>
    </source>
</evidence>
<evidence type="ECO:0000256" key="1">
    <source>
        <dbReference type="SAM" id="MobiDB-lite"/>
    </source>
</evidence>
<feature type="compositionally biased region" description="Low complexity" evidence="1">
    <location>
        <begin position="380"/>
        <end position="392"/>
    </location>
</feature>
<dbReference type="Proteomes" id="UP000827294">
    <property type="component" value="Segment"/>
</dbReference>
<sequence length="405" mass="40358">MVNYGSGQLGDETISSNTTKNTPVLEYQNLTVQEGVTLTLPSRCRLMVNGTLTVNGTIKVSPDIAGNGTGGPVGGKSGGNLELMAKTIEGAGTVQADGTDGQDGNNVSNQNNGGSGAAYSIPATGASGSGGTAPNRGSNGEYNGNWNGDRNGGNAGSAHSSVYNDSTLKAYLEDYLISGAYITQSPLDTLLPGAGDSGAGGGSRELRQYNNNNNNSRYRTRVEIGGGGGGAGGSFVSKGGVGGNGDDEYINGNNTNLISQDDPNNNSTATIDIWGGESGAGGGAGGFILLVSESVSLDVTIAARGGNGGDGYWGRNGNGRNIDSNGTYSYFNTNEDVPKRDGGGGGGGSGGLVIGFTDKTPTLDLAGGSGGIPGAQRLDGSNSNSNSGSAGQSGVTFLYDIKELL</sequence>
<feature type="region of interest" description="Disordered" evidence="1">
    <location>
        <begin position="193"/>
        <end position="218"/>
    </location>
</feature>
<feature type="compositionally biased region" description="Low complexity" evidence="1">
    <location>
        <begin position="102"/>
        <end position="112"/>
    </location>
</feature>
<reference evidence="2" key="1">
    <citation type="submission" date="2021-05" db="EMBL/GenBank/DDBJ databases">
        <title>Diversity, taxonomy and evolution of archaeal viruses of the class Caudoviricetes.</title>
        <authorList>
            <person name="Liu Y."/>
            <person name="Demina T.A."/>
            <person name="Roux S."/>
            <person name="Aiewsakun P."/>
            <person name="Kazlauskas D."/>
            <person name="Simmonds P."/>
            <person name="Prangishvili D."/>
            <person name="Oksanen H.M."/>
            <person name="Krupovic M."/>
        </authorList>
    </citation>
    <scope>NUCLEOTIDE SEQUENCE</scope>
    <source>
        <strain evidence="2">HRTV-17/5</strain>
    </source>
</reference>
<protein>
    <submittedName>
        <fullName evidence="2">Adhesin</fullName>
    </submittedName>
</protein>
<organism evidence="2 3">
    <name type="scientific">Halorubrum phage HRTV-17</name>
    <dbReference type="NCBI Taxonomy" id="2877997"/>
    <lineage>
        <taxon>Viruses</taxon>
        <taxon>Duplodnaviria</taxon>
        <taxon>Heunggongvirae</taxon>
        <taxon>Uroviricota</taxon>
        <taxon>Caudoviricetes</taxon>
        <taxon>Thumleimavirales</taxon>
        <taxon>Hafunaviridae</taxon>
        <taxon>Haloferacalesvirus</taxon>
        <taxon>Haloferacalesvirus hv8</taxon>
    </lineage>
</organism>
<feature type="region of interest" description="Disordered" evidence="1">
    <location>
        <begin position="94"/>
        <end position="153"/>
    </location>
</feature>
<feature type="region of interest" description="Disordered" evidence="1">
    <location>
        <begin position="365"/>
        <end position="392"/>
    </location>
</feature>
<dbReference type="EMBL" id="MZ334493">
    <property type="protein sequence ID" value="UBF19231.1"/>
    <property type="molecule type" value="Genomic_DNA"/>
</dbReference>
<name>A0AAE8XRU9_9CAUD</name>
<proteinExistence type="predicted"/>